<dbReference type="Pfam" id="PF03724">
    <property type="entry name" value="META"/>
    <property type="match status" value="1"/>
</dbReference>
<dbReference type="InterPro" id="IPR038670">
    <property type="entry name" value="HslJ-like_sf"/>
</dbReference>
<sequence>MNNQSENKPAPPQAEAPVPSETALKRVWMLAGLEGFTREQLTALRAEMDLRSLPRGSAYMGCNRIMLNADSVTAQQISFGHAASTRMYCANRMALEQAFTANIKGSHTYRIEGHKLILRSESGKEMHFVAQDWD</sequence>
<dbReference type="RefSeq" id="WP_181792218.1">
    <property type="nucleotide sequence ID" value="NZ_UGRS01000002.1"/>
</dbReference>
<dbReference type="InterPro" id="IPR005184">
    <property type="entry name" value="DUF306_Meta_HslJ"/>
</dbReference>
<dbReference type="Proteomes" id="UP000254055">
    <property type="component" value="Unassembled WGS sequence"/>
</dbReference>
<dbReference type="InterPro" id="IPR053147">
    <property type="entry name" value="Hsp_HslJ-like"/>
</dbReference>
<evidence type="ECO:0000259" key="1">
    <source>
        <dbReference type="Pfam" id="PF03724"/>
    </source>
</evidence>
<feature type="domain" description="DUF306" evidence="1">
    <location>
        <begin position="48"/>
        <end position="127"/>
    </location>
</feature>
<dbReference type="PANTHER" id="PTHR35535">
    <property type="entry name" value="HEAT SHOCK PROTEIN HSLJ"/>
    <property type="match status" value="1"/>
</dbReference>
<proteinExistence type="predicted"/>
<dbReference type="Gene3D" id="2.40.128.270">
    <property type="match status" value="1"/>
</dbReference>
<dbReference type="EMBL" id="UGRS01000002">
    <property type="protein sequence ID" value="SUA44344.1"/>
    <property type="molecule type" value="Genomic_DNA"/>
</dbReference>
<dbReference type="PANTHER" id="PTHR35535:SF2">
    <property type="entry name" value="DUF306 DOMAIN-CONTAINING PROTEIN"/>
    <property type="match status" value="1"/>
</dbReference>
<evidence type="ECO:0000313" key="2">
    <source>
        <dbReference type="EMBL" id="SUA44344.1"/>
    </source>
</evidence>
<dbReference type="AlphaFoldDB" id="A0A378WV65"/>
<organism evidence="2 3">
    <name type="scientific">Neisseria zoodegmatis</name>
    <dbReference type="NCBI Taxonomy" id="326523"/>
    <lineage>
        <taxon>Bacteria</taxon>
        <taxon>Pseudomonadati</taxon>
        <taxon>Pseudomonadota</taxon>
        <taxon>Betaproteobacteria</taxon>
        <taxon>Neisseriales</taxon>
        <taxon>Neisseriaceae</taxon>
        <taxon>Neisseria</taxon>
    </lineage>
</organism>
<accession>A0A378WV65</accession>
<protein>
    <submittedName>
        <fullName evidence="2">META domain</fullName>
    </submittedName>
</protein>
<gene>
    <name evidence="2" type="ORF">NCTC12229_01830</name>
</gene>
<evidence type="ECO:0000313" key="3">
    <source>
        <dbReference type="Proteomes" id="UP000254055"/>
    </source>
</evidence>
<reference evidence="2 3" key="1">
    <citation type="submission" date="2018-06" db="EMBL/GenBank/DDBJ databases">
        <authorList>
            <consortium name="Pathogen Informatics"/>
            <person name="Doyle S."/>
        </authorList>
    </citation>
    <scope>NUCLEOTIDE SEQUENCE [LARGE SCALE GENOMIC DNA]</scope>
    <source>
        <strain evidence="2 3">NCTC12229</strain>
    </source>
</reference>
<name>A0A378WV65_9NEIS</name>